<dbReference type="GO" id="GO:0061927">
    <property type="term" value="C:TOC-TIC supercomplex I"/>
    <property type="evidence" value="ECO:0007669"/>
    <property type="project" value="TreeGrafter"/>
</dbReference>
<accession>A0A484NLF6</accession>
<dbReference type="GO" id="GO:0045037">
    <property type="term" value="P:protein import into chloroplast stroma"/>
    <property type="evidence" value="ECO:0007669"/>
    <property type="project" value="TreeGrafter"/>
</dbReference>
<evidence type="ECO:0000256" key="1">
    <source>
        <dbReference type="SAM" id="MobiDB-lite"/>
    </source>
</evidence>
<dbReference type="PANTHER" id="PTHR34935">
    <property type="entry name" value="PROTEIN TIC110, CHLOROPLASTIC"/>
    <property type="match status" value="1"/>
</dbReference>
<proteinExistence type="predicted"/>
<dbReference type="Proteomes" id="UP000595140">
    <property type="component" value="Unassembled WGS sequence"/>
</dbReference>
<keyword evidence="3" id="KW-1185">Reference proteome</keyword>
<evidence type="ECO:0000313" key="3">
    <source>
        <dbReference type="Proteomes" id="UP000595140"/>
    </source>
</evidence>
<dbReference type="Pfam" id="PF16940">
    <property type="entry name" value="Tic110"/>
    <property type="match status" value="2"/>
</dbReference>
<gene>
    <name evidence="2" type="ORF">CCAM_LOCUS43756</name>
</gene>
<feature type="compositionally biased region" description="Basic and acidic residues" evidence="1">
    <location>
        <begin position="163"/>
        <end position="179"/>
    </location>
</feature>
<dbReference type="OrthoDB" id="191196at2759"/>
<organism evidence="2 3">
    <name type="scientific">Cuscuta campestris</name>
    <dbReference type="NCBI Taxonomy" id="132261"/>
    <lineage>
        <taxon>Eukaryota</taxon>
        <taxon>Viridiplantae</taxon>
        <taxon>Streptophyta</taxon>
        <taxon>Embryophyta</taxon>
        <taxon>Tracheophyta</taxon>
        <taxon>Spermatophyta</taxon>
        <taxon>Magnoliopsida</taxon>
        <taxon>eudicotyledons</taxon>
        <taxon>Gunneridae</taxon>
        <taxon>Pentapetalae</taxon>
        <taxon>asterids</taxon>
        <taxon>lamiids</taxon>
        <taxon>Solanales</taxon>
        <taxon>Convolvulaceae</taxon>
        <taxon>Cuscuteae</taxon>
        <taxon>Cuscuta</taxon>
        <taxon>Cuscuta subgen. Grammica</taxon>
        <taxon>Cuscuta sect. Cleistogrammica</taxon>
    </lineage>
</organism>
<dbReference type="InterPro" id="IPR031610">
    <property type="entry name" value="TIC110"/>
</dbReference>
<dbReference type="PANTHER" id="PTHR34935:SF3">
    <property type="entry name" value="PROTEIN TIC110, CHLOROPLASTIC"/>
    <property type="match status" value="1"/>
</dbReference>
<feature type="region of interest" description="Disordered" evidence="1">
    <location>
        <begin position="488"/>
        <end position="509"/>
    </location>
</feature>
<protein>
    <submittedName>
        <fullName evidence="2">Uncharacterized protein</fullName>
    </submittedName>
</protein>
<dbReference type="EMBL" id="OOIL02006792">
    <property type="protein sequence ID" value="VFR01981.1"/>
    <property type="molecule type" value="Genomic_DNA"/>
</dbReference>
<sequence>MMDNLSFPRFVIVDVLLVDAMFGIEIYRQKLQQAISDGKLSDEGVNFLERLQIMLCIPKRTVETVHAEICGVLFENVVKEAIAGGVELSDSEVKKSVRKAAYGLHLTKEAALTIASKEVRKMLIKYVQQAQAAENRTESAKILKELISFNSLIVTRLVQDIKGEEESSSKSTHEKHPMNDEDEEKLQHEEEEWDSLQSLPKLRKGIQTEITLKGDLPDMDRTELYKTYLQYCLSGDVTMIPFGGQITTEREIISVHRGLREEAGIDINTMISVSLRENLFQKTVDDIFSSVIGEFGEAEVYENVPAVALLRKRKQKGVAVPTGDLAAADSKAVYLQNLCEELRFHPQKASEMHEEIYRQKLQQAISDGKLSDEGVNFLERLQIMLCIPKRTVETVHAEICGVLFENVVKEAIAGGVELSDSEVKKSVRKAAYGLHLTKEAALTIASKEVVKEAIAGGVELSDSEVKKSVRKAAYGLHLTKEAALTIASKEHGRKRKREGTPLHGAGAKALASAWPSATAAPF</sequence>
<feature type="region of interest" description="Disordered" evidence="1">
    <location>
        <begin position="163"/>
        <end position="192"/>
    </location>
</feature>
<dbReference type="AlphaFoldDB" id="A0A484NLF6"/>
<evidence type="ECO:0000313" key="2">
    <source>
        <dbReference type="EMBL" id="VFR01981.1"/>
    </source>
</evidence>
<reference evidence="2 3" key="1">
    <citation type="submission" date="2018-04" db="EMBL/GenBank/DDBJ databases">
        <authorList>
            <person name="Vogel A."/>
        </authorList>
    </citation>
    <scope>NUCLEOTIDE SEQUENCE [LARGE SCALE GENOMIC DNA]</scope>
</reference>
<feature type="compositionally biased region" description="Acidic residues" evidence="1">
    <location>
        <begin position="180"/>
        <end position="192"/>
    </location>
</feature>
<name>A0A484NLF6_9ASTE</name>